<dbReference type="STRING" id="1891926.Fuma_00039"/>
<dbReference type="InterPro" id="IPR011042">
    <property type="entry name" value="6-blade_b-propeller_TolB-like"/>
</dbReference>
<name>A0A1P8W8S5_9PLAN</name>
<dbReference type="PANTHER" id="PTHR47572:SF4">
    <property type="entry name" value="LACTONASE DRP35"/>
    <property type="match status" value="1"/>
</dbReference>
<gene>
    <name evidence="4" type="primary">gnl_1</name>
    <name evidence="4" type="ORF">Fuma_00039</name>
</gene>
<evidence type="ECO:0000259" key="3">
    <source>
        <dbReference type="Pfam" id="PF08450"/>
    </source>
</evidence>
<keyword evidence="2" id="KW-0472">Membrane</keyword>
<protein>
    <submittedName>
        <fullName evidence="4">Gluconolactonase</fullName>
        <ecNumber evidence="4">3.1.1.17</ecNumber>
    </submittedName>
</protein>
<keyword evidence="1 4" id="KW-0378">Hydrolase</keyword>
<dbReference type="EC" id="3.1.1.17" evidence="4"/>
<dbReference type="EMBL" id="CP017641">
    <property type="protein sequence ID" value="APZ90464.1"/>
    <property type="molecule type" value="Genomic_DNA"/>
</dbReference>
<feature type="domain" description="SMP-30/Gluconolactonase/LRE-like region" evidence="3">
    <location>
        <begin position="60"/>
        <end position="322"/>
    </location>
</feature>
<dbReference type="SUPFAM" id="SSF63829">
    <property type="entry name" value="Calcium-dependent phosphotriesterase"/>
    <property type="match status" value="1"/>
</dbReference>
<dbReference type="RefSeq" id="WP_083731695.1">
    <property type="nucleotide sequence ID" value="NZ_CP017641.1"/>
</dbReference>
<dbReference type="Pfam" id="PF08450">
    <property type="entry name" value="SGL"/>
    <property type="match status" value="1"/>
</dbReference>
<feature type="transmembrane region" description="Helical" evidence="2">
    <location>
        <begin position="12"/>
        <end position="31"/>
    </location>
</feature>
<dbReference type="OrthoDB" id="272794at2"/>
<evidence type="ECO:0000256" key="1">
    <source>
        <dbReference type="ARBA" id="ARBA00022801"/>
    </source>
</evidence>
<keyword evidence="5" id="KW-1185">Reference proteome</keyword>
<dbReference type="InterPro" id="IPR013658">
    <property type="entry name" value="SGL"/>
</dbReference>
<organism evidence="4 5">
    <name type="scientific">Fuerstiella marisgermanici</name>
    <dbReference type="NCBI Taxonomy" id="1891926"/>
    <lineage>
        <taxon>Bacteria</taxon>
        <taxon>Pseudomonadati</taxon>
        <taxon>Planctomycetota</taxon>
        <taxon>Planctomycetia</taxon>
        <taxon>Planctomycetales</taxon>
        <taxon>Planctomycetaceae</taxon>
        <taxon>Fuerstiella</taxon>
    </lineage>
</organism>
<evidence type="ECO:0000313" key="5">
    <source>
        <dbReference type="Proteomes" id="UP000187735"/>
    </source>
</evidence>
<reference evidence="4 5" key="1">
    <citation type="journal article" date="2016" name="Front. Microbiol.">
        <title>Fuerstia marisgermanicae gen. nov., sp. nov., an Unusual Member of the Phylum Planctomycetes from the German Wadden Sea.</title>
        <authorList>
            <person name="Kohn T."/>
            <person name="Heuer A."/>
            <person name="Jogler M."/>
            <person name="Vollmers J."/>
            <person name="Boedeker C."/>
            <person name="Bunk B."/>
            <person name="Rast P."/>
            <person name="Borchert D."/>
            <person name="Glockner I."/>
            <person name="Freese H.M."/>
            <person name="Klenk H.P."/>
            <person name="Overmann J."/>
            <person name="Kaster A.K."/>
            <person name="Rohde M."/>
            <person name="Wiegand S."/>
            <person name="Jogler C."/>
        </authorList>
    </citation>
    <scope>NUCLEOTIDE SEQUENCE [LARGE SCALE GENOMIC DNA]</scope>
    <source>
        <strain evidence="4 5">NH11</strain>
    </source>
</reference>
<proteinExistence type="predicted"/>
<evidence type="ECO:0000313" key="4">
    <source>
        <dbReference type="EMBL" id="APZ90464.1"/>
    </source>
</evidence>
<accession>A0A1P8W8S5</accession>
<dbReference type="AlphaFoldDB" id="A0A1P8W8S5"/>
<dbReference type="Proteomes" id="UP000187735">
    <property type="component" value="Chromosome"/>
</dbReference>
<dbReference type="PANTHER" id="PTHR47572">
    <property type="entry name" value="LIPOPROTEIN-RELATED"/>
    <property type="match status" value="1"/>
</dbReference>
<dbReference type="GO" id="GO:0004341">
    <property type="term" value="F:gluconolactonase activity"/>
    <property type="evidence" value="ECO:0007669"/>
    <property type="project" value="UniProtKB-EC"/>
</dbReference>
<keyword evidence="2" id="KW-0812">Transmembrane</keyword>
<sequence length="343" mass="37389">MPRNQHYSRRQFLYGTGAAVMLSGHCGFAIAKPPDYSGLETDRYLGSVEVLARVQAEKVFTEGPAVDAAGNVLFTNVPASEILKWDPRARKLSVYRDNTNETNGLYFAPNGSLLACEGGAARVTRTDARSGKIEVLADGFNGKPFAKPNDLCMDGRGRIYFTSRSDTQDPAGENVKAVYRIAPDGAVTQILAFPEVHMPNGIVTSPDNKKLYVIEAHPDANHHRDIRVYDLNQDGSVSNGRVLIDFYPGRSGDGMCIDANGNLYVAAGLHKTRNTSETLDTKPGIHVISPDGKLLAFRQTPEDTITNCTFGGPDLKSLYVTCGTLLLRIPTEIPGKPTYRPER</sequence>
<evidence type="ECO:0000256" key="2">
    <source>
        <dbReference type="SAM" id="Phobius"/>
    </source>
</evidence>
<dbReference type="KEGG" id="fmr:Fuma_00039"/>
<dbReference type="Gene3D" id="2.120.10.30">
    <property type="entry name" value="TolB, C-terminal domain"/>
    <property type="match status" value="1"/>
</dbReference>
<keyword evidence="2" id="KW-1133">Transmembrane helix</keyword>
<dbReference type="InterPro" id="IPR051262">
    <property type="entry name" value="SMP-30/CGR1_Lactonase"/>
</dbReference>